<keyword evidence="1" id="KW-0732">Signal</keyword>
<comment type="caution">
    <text evidence="3">The sequence shown here is derived from an EMBL/GenBank/DDBJ whole genome shotgun (WGS) entry which is preliminary data.</text>
</comment>
<feature type="chain" id="PRO_5041292994" evidence="1">
    <location>
        <begin position="24"/>
        <end position="373"/>
    </location>
</feature>
<dbReference type="Pfam" id="PF16392">
    <property type="entry name" value="DUF5001"/>
    <property type="match status" value="1"/>
</dbReference>
<sequence length="373" mass="42572">MNLSKFVFAFLLVCFIASLPSVAQNRREVAIPDILGYQTLKCDFHMHTVFSDGDVWPTVRVQEAWLDGLDVIAITDHIEYLPHSQDIEADHNRSFEIAKPLADQMGVLLIRGTEITRKMPPGHLNAIFIKNANLIEREDWWEACVEAQEQGAFVFWNHPGWKAQQPEKTLWWSEHTRLLNAGILKGIEVFNYDEYYTEALKWADEKKLTMLANSDVHSPIGMTYPVGQKTRPMTLVFAVDKTEEAVKAALLDQRTAVYFNNTIMGDRRFLTPIFINSIKVMSQKIGLKNQDISRLQIHNSSDVPFLLKQRQPSVGFSCPDDILLEPHRTVTIELTGTSDEVAQMSVLKMFYEVTNLITKKGENLPVNIDVPNR</sequence>
<evidence type="ECO:0000313" key="3">
    <source>
        <dbReference type="EMBL" id="MCW0481680.1"/>
    </source>
</evidence>
<feature type="signal peptide" evidence="1">
    <location>
        <begin position="1"/>
        <end position="23"/>
    </location>
</feature>
<gene>
    <name evidence="3" type="ORF">N2K84_02990</name>
</gene>
<dbReference type="SUPFAM" id="SSF89550">
    <property type="entry name" value="PHP domain-like"/>
    <property type="match status" value="1"/>
</dbReference>
<reference evidence="3" key="1">
    <citation type="submission" date="2022-10" db="EMBL/GenBank/DDBJ databases">
        <title>Gaoshiqiia sediminis gen. nov., sp. nov., isolated from coastal sediment.</title>
        <authorList>
            <person name="Yu W.X."/>
            <person name="Mu D.S."/>
            <person name="Du J.Z."/>
            <person name="Liang Y.Q."/>
        </authorList>
    </citation>
    <scope>NUCLEOTIDE SEQUENCE</scope>
    <source>
        <strain evidence="3">A06</strain>
    </source>
</reference>
<protein>
    <submittedName>
        <fullName evidence="3">Sb-PDE family phosphodiesterase</fullName>
    </submittedName>
</protein>
<dbReference type="InterPro" id="IPR052018">
    <property type="entry name" value="PHP_domain"/>
</dbReference>
<dbReference type="InterPro" id="IPR032165">
    <property type="entry name" value="DUF5001"/>
</dbReference>
<dbReference type="Proteomes" id="UP001163821">
    <property type="component" value="Unassembled WGS sequence"/>
</dbReference>
<dbReference type="PANTHER" id="PTHR42924">
    <property type="entry name" value="EXONUCLEASE"/>
    <property type="match status" value="1"/>
</dbReference>
<dbReference type="InterPro" id="IPR016195">
    <property type="entry name" value="Pol/histidinol_Pase-like"/>
</dbReference>
<evidence type="ECO:0000313" key="4">
    <source>
        <dbReference type="Proteomes" id="UP001163821"/>
    </source>
</evidence>
<accession>A0AA41Y4H5</accession>
<dbReference type="PANTHER" id="PTHR42924:SF3">
    <property type="entry name" value="POLYMERASE_HISTIDINOL PHOSPHATASE N-TERMINAL DOMAIN-CONTAINING PROTEIN"/>
    <property type="match status" value="1"/>
</dbReference>
<dbReference type="EMBL" id="JAPAAF010000002">
    <property type="protein sequence ID" value="MCW0481680.1"/>
    <property type="molecule type" value="Genomic_DNA"/>
</dbReference>
<evidence type="ECO:0000256" key="1">
    <source>
        <dbReference type="SAM" id="SignalP"/>
    </source>
</evidence>
<dbReference type="GO" id="GO:0035312">
    <property type="term" value="F:5'-3' DNA exonuclease activity"/>
    <property type="evidence" value="ECO:0007669"/>
    <property type="project" value="TreeGrafter"/>
</dbReference>
<dbReference type="RefSeq" id="WP_282590289.1">
    <property type="nucleotide sequence ID" value="NZ_JAPAAF010000002.1"/>
</dbReference>
<proteinExistence type="predicted"/>
<evidence type="ECO:0000259" key="2">
    <source>
        <dbReference type="SMART" id="SM00481"/>
    </source>
</evidence>
<name>A0AA41Y4H5_9BACT</name>
<dbReference type="Gene3D" id="3.20.20.140">
    <property type="entry name" value="Metal-dependent hydrolases"/>
    <property type="match status" value="1"/>
</dbReference>
<dbReference type="CDD" id="cd12112">
    <property type="entry name" value="PHP_HisPPase_Chlorobi_like"/>
    <property type="match status" value="1"/>
</dbReference>
<keyword evidence="4" id="KW-1185">Reference proteome</keyword>
<dbReference type="GO" id="GO:0004534">
    <property type="term" value="F:5'-3' RNA exonuclease activity"/>
    <property type="evidence" value="ECO:0007669"/>
    <property type="project" value="TreeGrafter"/>
</dbReference>
<dbReference type="SMART" id="SM00481">
    <property type="entry name" value="POLIIIAc"/>
    <property type="match status" value="1"/>
</dbReference>
<organism evidence="3 4">
    <name type="scientific">Gaoshiqia sediminis</name>
    <dbReference type="NCBI Taxonomy" id="2986998"/>
    <lineage>
        <taxon>Bacteria</taxon>
        <taxon>Pseudomonadati</taxon>
        <taxon>Bacteroidota</taxon>
        <taxon>Bacteroidia</taxon>
        <taxon>Marinilabiliales</taxon>
        <taxon>Prolixibacteraceae</taxon>
        <taxon>Gaoshiqia</taxon>
    </lineage>
</organism>
<feature type="domain" description="Polymerase/histidinol phosphatase N-terminal" evidence="2">
    <location>
        <begin position="42"/>
        <end position="119"/>
    </location>
</feature>
<dbReference type="InterPro" id="IPR003141">
    <property type="entry name" value="Pol/His_phosphatase_N"/>
</dbReference>
<dbReference type="AlphaFoldDB" id="A0AA41Y4H5"/>